<evidence type="ECO:0000256" key="6">
    <source>
        <dbReference type="PROSITE-ProRule" id="PRU00277"/>
    </source>
</evidence>
<name>A0A918XKS8_9GAMM</name>
<evidence type="ECO:0000259" key="9">
    <source>
        <dbReference type="PROSITE" id="PS50059"/>
    </source>
</evidence>
<evidence type="ECO:0000313" key="11">
    <source>
        <dbReference type="Proteomes" id="UP000644693"/>
    </source>
</evidence>
<proteinExistence type="inferred from homology"/>
<feature type="domain" description="PPIase FKBP-type" evidence="9">
    <location>
        <begin position="151"/>
        <end position="237"/>
    </location>
</feature>
<evidence type="ECO:0000256" key="2">
    <source>
        <dbReference type="ARBA" id="ARBA00006577"/>
    </source>
</evidence>
<keyword evidence="11" id="KW-1185">Reference proteome</keyword>
<dbReference type="InterPro" id="IPR000774">
    <property type="entry name" value="PPIase_FKBP_N"/>
</dbReference>
<dbReference type="InterPro" id="IPR001179">
    <property type="entry name" value="PPIase_FKBP_dom"/>
</dbReference>
<evidence type="ECO:0000256" key="3">
    <source>
        <dbReference type="ARBA" id="ARBA00022729"/>
    </source>
</evidence>
<dbReference type="GO" id="GO:0003755">
    <property type="term" value="F:peptidyl-prolyl cis-trans isomerase activity"/>
    <property type="evidence" value="ECO:0007669"/>
    <property type="project" value="UniProtKB-UniRule"/>
</dbReference>
<dbReference type="PROSITE" id="PS50059">
    <property type="entry name" value="FKBP_PPIASE"/>
    <property type="match status" value="1"/>
</dbReference>
<protein>
    <recommendedName>
        <fullName evidence="7">Peptidyl-prolyl cis-trans isomerase</fullName>
        <ecNumber evidence="7">5.2.1.8</ecNumber>
    </recommendedName>
</protein>
<dbReference type="PROSITE" id="PS51257">
    <property type="entry name" value="PROKAR_LIPOPROTEIN"/>
    <property type="match status" value="1"/>
</dbReference>
<dbReference type="Pfam" id="PF01346">
    <property type="entry name" value="FKBP_N"/>
    <property type="match status" value="1"/>
</dbReference>
<evidence type="ECO:0000256" key="4">
    <source>
        <dbReference type="ARBA" id="ARBA00023110"/>
    </source>
</evidence>
<evidence type="ECO:0000256" key="7">
    <source>
        <dbReference type="RuleBase" id="RU003915"/>
    </source>
</evidence>
<dbReference type="PANTHER" id="PTHR43811:SF23">
    <property type="entry name" value="FKBP-TYPE 22 KDA PEPTIDYL-PROLYL CIS-TRANS ISOMERASE"/>
    <property type="match status" value="1"/>
</dbReference>
<keyword evidence="3 8" id="KW-0732">Signal</keyword>
<dbReference type="AlphaFoldDB" id="A0A918XKS8"/>
<evidence type="ECO:0000256" key="5">
    <source>
        <dbReference type="ARBA" id="ARBA00023235"/>
    </source>
</evidence>
<dbReference type="RefSeq" id="WP_189478124.1">
    <property type="nucleotide sequence ID" value="NZ_BMYM01000002.1"/>
</dbReference>
<keyword evidence="5 6" id="KW-0413">Isomerase</keyword>
<feature type="signal peptide" evidence="8">
    <location>
        <begin position="1"/>
        <end position="21"/>
    </location>
</feature>
<feature type="chain" id="PRO_5037663622" description="Peptidyl-prolyl cis-trans isomerase" evidence="8">
    <location>
        <begin position="22"/>
        <end position="257"/>
    </location>
</feature>
<accession>A0A918XKS8</accession>
<gene>
    <name evidence="10" type="primary">fklB</name>
    <name evidence="10" type="ORF">GCM10007053_25100</name>
</gene>
<dbReference type="InterPro" id="IPR046357">
    <property type="entry name" value="PPIase_dom_sf"/>
</dbReference>
<sequence length="257" mass="26602">MKKLALPAVIAAMLVGLQGCSQDSGSGADAEVALDTPTKRLSYGFAYRMGQRMVTDGMDLDADAYSAGMRDAMAGTDSRLTDEEINAEMVAFQERMEAEQQANATALAEANAAAAAEFLAANAQREGVIVTESGLQYEVVEAGEGALPGAEDTVEVHYRGTLIDGTEFDSSYGRGQTVTFGVGQVIAGWTEALQLMPAGSKWKLYIPSELAYGSGGAGQLIGPNAALVFDVELIAIPSQAAAEEGASDEAAAEASEG</sequence>
<reference evidence="10" key="1">
    <citation type="journal article" date="2014" name="Int. J. Syst. Evol. Microbiol.">
        <title>Complete genome sequence of Corynebacterium casei LMG S-19264T (=DSM 44701T), isolated from a smear-ripened cheese.</title>
        <authorList>
            <consortium name="US DOE Joint Genome Institute (JGI-PGF)"/>
            <person name="Walter F."/>
            <person name="Albersmeier A."/>
            <person name="Kalinowski J."/>
            <person name="Ruckert C."/>
        </authorList>
    </citation>
    <scope>NUCLEOTIDE SEQUENCE</scope>
    <source>
        <strain evidence="10">KCTC 23430</strain>
    </source>
</reference>
<dbReference type="EMBL" id="BMYM01000002">
    <property type="protein sequence ID" value="GHD36553.1"/>
    <property type="molecule type" value="Genomic_DNA"/>
</dbReference>
<evidence type="ECO:0000313" key="10">
    <source>
        <dbReference type="EMBL" id="GHD36553.1"/>
    </source>
</evidence>
<keyword evidence="4 6" id="KW-0697">Rotamase</keyword>
<dbReference type="Pfam" id="PF00254">
    <property type="entry name" value="FKBP_C"/>
    <property type="match status" value="1"/>
</dbReference>
<reference evidence="10" key="2">
    <citation type="submission" date="2020-09" db="EMBL/GenBank/DDBJ databases">
        <authorList>
            <person name="Sun Q."/>
            <person name="Kim S."/>
        </authorList>
    </citation>
    <scope>NUCLEOTIDE SEQUENCE</scope>
    <source>
        <strain evidence="10">KCTC 23430</strain>
    </source>
</reference>
<evidence type="ECO:0000256" key="8">
    <source>
        <dbReference type="SAM" id="SignalP"/>
    </source>
</evidence>
<dbReference type="EC" id="5.2.1.8" evidence="7"/>
<dbReference type="InterPro" id="IPR036944">
    <property type="entry name" value="PPIase_FKBP_N_sf"/>
</dbReference>
<comment type="similarity">
    <text evidence="2 7">Belongs to the FKBP-type PPIase family.</text>
</comment>
<dbReference type="Proteomes" id="UP000644693">
    <property type="component" value="Unassembled WGS sequence"/>
</dbReference>
<dbReference type="GO" id="GO:0006457">
    <property type="term" value="P:protein folding"/>
    <property type="evidence" value="ECO:0007669"/>
    <property type="project" value="InterPro"/>
</dbReference>
<dbReference type="FunFam" id="3.10.50.40:FF:000045">
    <property type="entry name" value="Peptidyl-prolyl cis-trans isomerase"/>
    <property type="match status" value="1"/>
</dbReference>
<evidence type="ECO:0000256" key="1">
    <source>
        <dbReference type="ARBA" id="ARBA00000971"/>
    </source>
</evidence>
<dbReference type="SUPFAM" id="SSF54534">
    <property type="entry name" value="FKBP-like"/>
    <property type="match status" value="1"/>
</dbReference>
<dbReference type="Gene3D" id="3.10.50.40">
    <property type="match status" value="1"/>
</dbReference>
<comment type="caution">
    <text evidence="10">The sequence shown here is derived from an EMBL/GenBank/DDBJ whole genome shotgun (WGS) entry which is preliminary data.</text>
</comment>
<comment type="catalytic activity">
    <reaction evidence="1 6 7">
        <text>[protein]-peptidylproline (omega=180) = [protein]-peptidylproline (omega=0)</text>
        <dbReference type="Rhea" id="RHEA:16237"/>
        <dbReference type="Rhea" id="RHEA-COMP:10747"/>
        <dbReference type="Rhea" id="RHEA-COMP:10748"/>
        <dbReference type="ChEBI" id="CHEBI:83833"/>
        <dbReference type="ChEBI" id="CHEBI:83834"/>
        <dbReference type="EC" id="5.2.1.8"/>
    </reaction>
</comment>
<dbReference type="PANTHER" id="PTHR43811">
    <property type="entry name" value="FKBP-TYPE PEPTIDYL-PROLYL CIS-TRANS ISOMERASE FKPA"/>
    <property type="match status" value="1"/>
</dbReference>
<organism evidence="10 11">
    <name type="scientific">Parahalioglobus pacificus</name>
    <dbReference type="NCBI Taxonomy" id="930806"/>
    <lineage>
        <taxon>Bacteria</taxon>
        <taxon>Pseudomonadati</taxon>
        <taxon>Pseudomonadota</taxon>
        <taxon>Gammaproteobacteria</taxon>
        <taxon>Cellvibrionales</taxon>
        <taxon>Halieaceae</taxon>
        <taxon>Parahalioglobus</taxon>
    </lineage>
</organism>
<dbReference type="Gene3D" id="1.10.287.460">
    <property type="entry name" value="Peptidyl-prolyl cis-trans isomerase, FKBP-type, N-terminal domain"/>
    <property type="match status" value="1"/>
</dbReference>